<evidence type="ECO:0000256" key="1">
    <source>
        <dbReference type="SAM" id="MobiDB-lite"/>
    </source>
</evidence>
<comment type="caution">
    <text evidence="2">The sequence shown here is derived from an EMBL/GenBank/DDBJ whole genome shotgun (WGS) entry which is preliminary data.</text>
</comment>
<sequence>MGSRGSGIGVSFDTTGSNTRAPETGPVSSSNRKRGKNLRILPVVTYRGLVGNRCRPCSWVFPLARASVLKTFPKPQGEHRPGGLRHGKHGGGSGDVLEESRMRLFEDLQVLQEREDLRDDYREFGQNFLISSVVPLPGGIRFSLSPGATPGQGCQKSSTPFKILGFRGQFRFTKKEERGLQRLCFFVSESTQRPGLRFFLGSSPRLDLELTRPSGKRQD</sequence>
<feature type="compositionally biased region" description="Polar residues" evidence="1">
    <location>
        <begin position="12"/>
        <end position="30"/>
    </location>
</feature>
<accession>A0A8J4YKH2</accession>
<dbReference type="OrthoDB" id="8062152at2759"/>
<dbReference type="EMBL" id="JACEEZ010000874">
    <property type="protein sequence ID" value="KAG0729747.1"/>
    <property type="molecule type" value="Genomic_DNA"/>
</dbReference>
<reference evidence="2" key="1">
    <citation type="submission" date="2020-07" db="EMBL/GenBank/DDBJ databases">
        <title>The High-quality genome of the commercially important snow crab, Chionoecetes opilio.</title>
        <authorList>
            <person name="Jeong J.-H."/>
            <person name="Ryu S."/>
        </authorList>
    </citation>
    <scope>NUCLEOTIDE SEQUENCE</scope>
    <source>
        <strain evidence="2">MADBK_172401_WGS</strain>
        <tissue evidence="2">Digestive gland</tissue>
    </source>
</reference>
<organism evidence="2 3">
    <name type="scientific">Chionoecetes opilio</name>
    <name type="common">Atlantic snow crab</name>
    <name type="synonym">Cancer opilio</name>
    <dbReference type="NCBI Taxonomy" id="41210"/>
    <lineage>
        <taxon>Eukaryota</taxon>
        <taxon>Metazoa</taxon>
        <taxon>Ecdysozoa</taxon>
        <taxon>Arthropoda</taxon>
        <taxon>Crustacea</taxon>
        <taxon>Multicrustacea</taxon>
        <taxon>Malacostraca</taxon>
        <taxon>Eumalacostraca</taxon>
        <taxon>Eucarida</taxon>
        <taxon>Decapoda</taxon>
        <taxon>Pleocyemata</taxon>
        <taxon>Brachyura</taxon>
        <taxon>Eubrachyura</taxon>
        <taxon>Majoidea</taxon>
        <taxon>Majidae</taxon>
        <taxon>Chionoecetes</taxon>
    </lineage>
</organism>
<dbReference type="Proteomes" id="UP000770661">
    <property type="component" value="Unassembled WGS sequence"/>
</dbReference>
<name>A0A8J4YKH2_CHIOP</name>
<proteinExistence type="predicted"/>
<keyword evidence="3" id="KW-1185">Reference proteome</keyword>
<dbReference type="AlphaFoldDB" id="A0A8J4YKH2"/>
<feature type="region of interest" description="Disordered" evidence="1">
    <location>
        <begin position="1"/>
        <end position="34"/>
    </location>
</feature>
<evidence type="ECO:0000313" key="3">
    <source>
        <dbReference type="Proteomes" id="UP000770661"/>
    </source>
</evidence>
<evidence type="ECO:0000313" key="2">
    <source>
        <dbReference type="EMBL" id="KAG0729747.1"/>
    </source>
</evidence>
<feature type="region of interest" description="Disordered" evidence="1">
    <location>
        <begin position="73"/>
        <end position="93"/>
    </location>
</feature>
<gene>
    <name evidence="2" type="ORF">GWK47_029737</name>
</gene>
<protein>
    <submittedName>
        <fullName evidence="2">Uncharacterized protein</fullName>
    </submittedName>
</protein>